<dbReference type="PANTHER" id="PTHR31180">
    <property type="entry name" value="CILIA- AND FLAGELLA-ASSOCIATED PROTEIN 107-RELATED"/>
    <property type="match status" value="1"/>
</dbReference>
<accession>A0A9P0H6N2</accession>
<keyword evidence="4" id="KW-0969">Cilium</keyword>
<evidence type="ECO:0000256" key="2">
    <source>
        <dbReference type="ARBA" id="ARBA00022490"/>
    </source>
</evidence>
<evidence type="ECO:0000256" key="7">
    <source>
        <dbReference type="ARBA" id="ARBA00035003"/>
    </source>
</evidence>
<evidence type="ECO:0000256" key="4">
    <source>
        <dbReference type="ARBA" id="ARBA00023069"/>
    </source>
</evidence>
<evidence type="ECO:0000256" key="3">
    <source>
        <dbReference type="ARBA" id="ARBA00022846"/>
    </source>
</evidence>
<evidence type="ECO:0000256" key="8">
    <source>
        <dbReference type="ARBA" id="ARBA00046435"/>
    </source>
</evidence>
<dbReference type="InterPro" id="IPR037662">
    <property type="entry name" value="CFAP68/107"/>
</dbReference>
<dbReference type="PANTHER" id="PTHR31180:SF2">
    <property type="entry name" value="CILIA- AND FLAGELLA-ASSOCIATED PROTEIN 107"/>
    <property type="match status" value="1"/>
</dbReference>
<evidence type="ECO:0000313" key="10">
    <source>
        <dbReference type="Proteomes" id="UP001152798"/>
    </source>
</evidence>
<dbReference type="GO" id="GO:0005879">
    <property type="term" value="C:axonemal microtubule"/>
    <property type="evidence" value="ECO:0007669"/>
    <property type="project" value="TreeGrafter"/>
</dbReference>
<keyword evidence="2" id="KW-0963">Cytoplasm</keyword>
<evidence type="ECO:0000256" key="5">
    <source>
        <dbReference type="ARBA" id="ARBA00023212"/>
    </source>
</evidence>
<keyword evidence="3" id="KW-0282">Flagellum</keyword>
<evidence type="ECO:0000313" key="9">
    <source>
        <dbReference type="EMBL" id="CAH1396393.1"/>
    </source>
</evidence>
<comment type="subcellular location">
    <subcellularLocation>
        <location evidence="1">Cytoplasm</location>
        <location evidence="1">Cytoskeleton</location>
        <location evidence="1">Flagellum axoneme</location>
    </subcellularLocation>
</comment>
<sequence length="232" mass="27629">MSAINPENVTFLVKQFDERLPPQKPSQDFNSPYNDKVLCGNWQENLSKYERHIYPMASEYMKEYYHPTVDVVSRNHYYDNKLKGWGTDWHTVNDQGLPEEFRNNFSTLYDLAYNGSCPKVVNKPWRRFHSAFVEYRPQQDMMNNFGNTVNYGLTKYKEDQWEEEKLKDIDDVKTTYQVTYVPKEIRPNSKKRSFHRRIIDKKTIGKKSACLDDPPVIATRRMRRPNQILPSL</sequence>
<organism evidence="9 10">
    <name type="scientific">Nezara viridula</name>
    <name type="common">Southern green stink bug</name>
    <name type="synonym">Cimex viridulus</name>
    <dbReference type="NCBI Taxonomy" id="85310"/>
    <lineage>
        <taxon>Eukaryota</taxon>
        <taxon>Metazoa</taxon>
        <taxon>Ecdysozoa</taxon>
        <taxon>Arthropoda</taxon>
        <taxon>Hexapoda</taxon>
        <taxon>Insecta</taxon>
        <taxon>Pterygota</taxon>
        <taxon>Neoptera</taxon>
        <taxon>Paraneoptera</taxon>
        <taxon>Hemiptera</taxon>
        <taxon>Heteroptera</taxon>
        <taxon>Panheteroptera</taxon>
        <taxon>Pentatomomorpha</taxon>
        <taxon>Pentatomoidea</taxon>
        <taxon>Pentatomidae</taxon>
        <taxon>Pentatominae</taxon>
        <taxon>Nezara</taxon>
    </lineage>
</organism>
<name>A0A9P0H6N2_NEZVI</name>
<proteinExistence type="predicted"/>
<dbReference type="OrthoDB" id="6591791at2759"/>
<dbReference type="Proteomes" id="UP001152798">
    <property type="component" value="Chromosome 3"/>
</dbReference>
<dbReference type="Pfam" id="PF22595">
    <property type="entry name" value="CFAP107"/>
    <property type="match status" value="1"/>
</dbReference>
<dbReference type="AlphaFoldDB" id="A0A9P0H6N2"/>
<keyword evidence="6" id="KW-0966">Cell projection</keyword>
<evidence type="ECO:0000256" key="1">
    <source>
        <dbReference type="ARBA" id="ARBA00004611"/>
    </source>
</evidence>
<keyword evidence="10" id="KW-1185">Reference proteome</keyword>
<reference evidence="9" key="1">
    <citation type="submission" date="2022-01" db="EMBL/GenBank/DDBJ databases">
        <authorList>
            <person name="King R."/>
        </authorList>
    </citation>
    <scope>NUCLEOTIDE SEQUENCE</scope>
</reference>
<protein>
    <submittedName>
        <fullName evidence="9">Uncharacterized protein</fullName>
    </submittedName>
</protein>
<comment type="subunit">
    <text evidence="8">Microtubule inner protein component of sperm flagellar doublet microtubules.</text>
</comment>
<keyword evidence="5" id="KW-0206">Cytoskeleton</keyword>
<evidence type="ECO:0000256" key="6">
    <source>
        <dbReference type="ARBA" id="ARBA00023273"/>
    </source>
</evidence>
<dbReference type="InterPro" id="IPR054709">
    <property type="entry name" value="CFAP107"/>
</dbReference>
<comment type="function">
    <text evidence="7">Microtubule inner protein (MIP) part of the dynein-decorated doublet microtubules (DMTs) in cilia axoneme, which is required for motile cilia beating.</text>
</comment>
<gene>
    <name evidence="9" type="ORF">NEZAVI_LOCUS6472</name>
</gene>
<dbReference type="GO" id="GO:0030317">
    <property type="term" value="P:flagellated sperm motility"/>
    <property type="evidence" value="ECO:0007669"/>
    <property type="project" value="InterPro"/>
</dbReference>
<dbReference type="EMBL" id="OV725079">
    <property type="protein sequence ID" value="CAH1396393.1"/>
    <property type="molecule type" value="Genomic_DNA"/>
</dbReference>